<dbReference type="Proteomes" id="UP000038010">
    <property type="component" value="Unassembled WGS sequence"/>
</dbReference>
<evidence type="ECO:0000256" key="2">
    <source>
        <dbReference type="ARBA" id="ARBA00010261"/>
    </source>
</evidence>
<evidence type="ECO:0000313" key="10">
    <source>
        <dbReference type="EMBL" id="KPI38768.1"/>
    </source>
</evidence>
<dbReference type="EMBL" id="LFJN01000017">
    <property type="protein sequence ID" value="KPI38768.1"/>
    <property type="molecule type" value="Genomic_DNA"/>
</dbReference>
<dbReference type="OrthoDB" id="286811at2759"/>
<comment type="subcellular location">
    <subcellularLocation>
        <location evidence="1">Mitochondrion inner membrane</location>
        <topology evidence="1">Peripheral membrane protein</topology>
        <orientation evidence="1">Matrix side</orientation>
    </subcellularLocation>
</comment>
<sequence length="235" mass="26521">MRSSARLLANVTKYLEANTPTGLTGLTTHPAPRPALIYTYKQTLKSLQQIPQCVYRKSVENLTKHRLAIVETEVPEGYEAWKDRVRKQLDASPQAYEKFKNEDGSYSHDWISLQKAVPWDGEVTRKSARSIMSKGLADAEAKAKAAQAEVDEIEREEREGPVPTVEDIEVEPPLTAQQIETIENKIGAGLIEEVIAVAENEFELVDSMLKAQPWEPLEEETPPGQWTYFERGDRV</sequence>
<dbReference type="RefSeq" id="XP_017998731.1">
    <property type="nucleotide sequence ID" value="XM_018146060.1"/>
</dbReference>
<evidence type="ECO:0000256" key="7">
    <source>
        <dbReference type="ARBA" id="ARBA00023128"/>
    </source>
</evidence>
<comment type="similarity">
    <text evidence="2">Belongs to the complex I NDUFA5 subunit family.</text>
</comment>
<protein>
    <submittedName>
        <fullName evidence="10">NADH-ubiquinone oxido 29.9 kDa subunit, mitochondrial</fullName>
    </submittedName>
</protein>
<evidence type="ECO:0000313" key="11">
    <source>
        <dbReference type="Proteomes" id="UP000038010"/>
    </source>
</evidence>
<keyword evidence="5" id="KW-0999">Mitochondrion inner membrane</keyword>
<gene>
    <name evidence="10" type="ORF">AB675_5820</name>
</gene>
<name>A0A0N0NL49_9EURO</name>
<dbReference type="GO" id="GO:0005743">
    <property type="term" value="C:mitochondrial inner membrane"/>
    <property type="evidence" value="ECO:0007669"/>
    <property type="project" value="UniProtKB-SubCell"/>
</dbReference>
<dbReference type="Pfam" id="PF04716">
    <property type="entry name" value="ETC_C1_NDUFA5"/>
    <property type="match status" value="1"/>
</dbReference>
<comment type="caution">
    <text evidence="10">The sequence shown here is derived from an EMBL/GenBank/DDBJ whole genome shotgun (WGS) entry which is preliminary data.</text>
</comment>
<evidence type="ECO:0000256" key="9">
    <source>
        <dbReference type="SAM" id="MobiDB-lite"/>
    </source>
</evidence>
<proteinExistence type="inferred from homology"/>
<keyword evidence="10" id="KW-0830">Ubiquinone</keyword>
<dbReference type="STRING" id="1664694.A0A0N0NL49"/>
<feature type="region of interest" description="Disordered" evidence="9">
    <location>
        <begin position="215"/>
        <end position="235"/>
    </location>
</feature>
<evidence type="ECO:0000256" key="6">
    <source>
        <dbReference type="ARBA" id="ARBA00022982"/>
    </source>
</evidence>
<keyword evidence="6" id="KW-0249">Electron transport</keyword>
<dbReference type="InterPro" id="IPR006806">
    <property type="entry name" value="NDUFA5"/>
</dbReference>
<evidence type="ECO:0000256" key="8">
    <source>
        <dbReference type="ARBA" id="ARBA00023136"/>
    </source>
</evidence>
<dbReference type="GO" id="GO:0022904">
    <property type="term" value="P:respiratory electron transport chain"/>
    <property type="evidence" value="ECO:0007669"/>
    <property type="project" value="InterPro"/>
</dbReference>
<keyword evidence="8" id="KW-0472">Membrane</keyword>
<dbReference type="PANTHER" id="PTHR12653:SF0">
    <property type="entry name" value="NADH DEHYDROGENASE [UBIQUINONE] 1 ALPHA SUBCOMPLEX SUBUNIT 5"/>
    <property type="match status" value="1"/>
</dbReference>
<keyword evidence="4" id="KW-0679">Respiratory chain</keyword>
<dbReference type="AlphaFoldDB" id="A0A0N0NL49"/>
<accession>A0A0N0NL49</accession>
<evidence type="ECO:0000256" key="3">
    <source>
        <dbReference type="ARBA" id="ARBA00022448"/>
    </source>
</evidence>
<evidence type="ECO:0000256" key="5">
    <source>
        <dbReference type="ARBA" id="ARBA00022792"/>
    </source>
</evidence>
<reference evidence="10 11" key="1">
    <citation type="submission" date="2015-06" db="EMBL/GenBank/DDBJ databases">
        <title>Draft genome of the ant-associated black yeast Phialophora attae CBS 131958.</title>
        <authorList>
            <person name="Moreno L.F."/>
            <person name="Stielow B.J."/>
            <person name="de Hoog S."/>
            <person name="Vicente V.A."/>
            <person name="Weiss V.A."/>
            <person name="de Vries M."/>
            <person name="Cruz L.M."/>
            <person name="Souza E.M."/>
        </authorList>
    </citation>
    <scope>NUCLEOTIDE SEQUENCE [LARGE SCALE GENOMIC DNA]</scope>
    <source>
        <strain evidence="10 11">CBS 131958</strain>
    </source>
</reference>
<keyword evidence="3" id="KW-0813">Transport</keyword>
<keyword evidence="7" id="KW-0496">Mitochondrion</keyword>
<dbReference type="VEuPathDB" id="FungiDB:AB675_5820"/>
<evidence type="ECO:0000256" key="4">
    <source>
        <dbReference type="ARBA" id="ARBA00022660"/>
    </source>
</evidence>
<dbReference type="PANTHER" id="PTHR12653">
    <property type="entry name" value="NADH-UBIQUINONE OXIDOREDUCTASE 13 KD-B SUBUNIT"/>
    <property type="match status" value="1"/>
</dbReference>
<dbReference type="GeneID" id="28737940"/>
<keyword evidence="11" id="KW-1185">Reference proteome</keyword>
<evidence type="ECO:0000256" key="1">
    <source>
        <dbReference type="ARBA" id="ARBA00004443"/>
    </source>
</evidence>
<organism evidence="10 11">
    <name type="scientific">Cyphellophora attinorum</name>
    <dbReference type="NCBI Taxonomy" id="1664694"/>
    <lineage>
        <taxon>Eukaryota</taxon>
        <taxon>Fungi</taxon>
        <taxon>Dikarya</taxon>
        <taxon>Ascomycota</taxon>
        <taxon>Pezizomycotina</taxon>
        <taxon>Eurotiomycetes</taxon>
        <taxon>Chaetothyriomycetidae</taxon>
        <taxon>Chaetothyriales</taxon>
        <taxon>Cyphellophoraceae</taxon>
        <taxon>Cyphellophora</taxon>
    </lineage>
</organism>